<dbReference type="InterPro" id="IPR053142">
    <property type="entry name" value="PchR_regulatory_protein"/>
</dbReference>
<dbReference type="KEGG" id="naci:NUH88_21470"/>
<dbReference type="AlphaFoldDB" id="A0A9J7ATX8"/>
<evidence type="ECO:0000256" key="2">
    <source>
        <dbReference type="ARBA" id="ARBA00023125"/>
    </source>
</evidence>
<dbReference type="GO" id="GO:0003700">
    <property type="term" value="F:DNA-binding transcription factor activity"/>
    <property type="evidence" value="ECO:0007669"/>
    <property type="project" value="InterPro"/>
</dbReference>
<dbReference type="PROSITE" id="PS00041">
    <property type="entry name" value="HTH_ARAC_FAMILY_1"/>
    <property type="match status" value="1"/>
</dbReference>
<dbReference type="InterPro" id="IPR018062">
    <property type="entry name" value="HTH_AraC-typ_CS"/>
</dbReference>
<reference evidence="5" key="1">
    <citation type="submission" date="2022-08" db="EMBL/GenBank/DDBJ databases">
        <title>Nisaea acidiphila sp. nov., isolated from a marine algal debris and emended description of the genus Nisaea Urios et al. 2008.</title>
        <authorList>
            <person name="Kwon K."/>
        </authorList>
    </citation>
    <scope>NUCLEOTIDE SEQUENCE</scope>
    <source>
        <strain evidence="5">MEBiC11861</strain>
    </source>
</reference>
<dbReference type="PROSITE" id="PS01124">
    <property type="entry name" value="HTH_ARAC_FAMILY_2"/>
    <property type="match status" value="1"/>
</dbReference>
<dbReference type="Proteomes" id="UP001060336">
    <property type="component" value="Chromosome"/>
</dbReference>
<name>A0A9J7ATX8_9PROT</name>
<dbReference type="EMBL" id="CP102480">
    <property type="protein sequence ID" value="UUX49945.1"/>
    <property type="molecule type" value="Genomic_DNA"/>
</dbReference>
<dbReference type="PANTHER" id="PTHR47893:SF1">
    <property type="entry name" value="REGULATORY PROTEIN PCHR"/>
    <property type="match status" value="1"/>
</dbReference>
<dbReference type="InterPro" id="IPR018060">
    <property type="entry name" value="HTH_AraC"/>
</dbReference>
<dbReference type="RefSeq" id="WP_257768869.1">
    <property type="nucleotide sequence ID" value="NZ_CP102480.1"/>
</dbReference>
<gene>
    <name evidence="5" type="ORF">NUH88_21470</name>
</gene>
<dbReference type="Pfam" id="PF12833">
    <property type="entry name" value="HTH_18"/>
    <property type="match status" value="1"/>
</dbReference>
<dbReference type="PRINTS" id="PR00032">
    <property type="entry name" value="HTHARAC"/>
</dbReference>
<evidence type="ECO:0000256" key="3">
    <source>
        <dbReference type="ARBA" id="ARBA00023163"/>
    </source>
</evidence>
<evidence type="ECO:0000313" key="6">
    <source>
        <dbReference type="Proteomes" id="UP001060336"/>
    </source>
</evidence>
<keyword evidence="3" id="KW-0804">Transcription</keyword>
<keyword evidence="6" id="KW-1185">Reference proteome</keyword>
<dbReference type="PANTHER" id="PTHR47893">
    <property type="entry name" value="REGULATORY PROTEIN PCHR"/>
    <property type="match status" value="1"/>
</dbReference>
<feature type="domain" description="HTH araC/xylS-type" evidence="4">
    <location>
        <begin position="213"/>
        <end position="311"/>
    </location>
</feature>
<dbReference type="InterPro" id="IPR009057">
    <property type="entry name" value="Homeodomain-like_sf"/>
</dbReference>
<dbReference type="GO" id="GO:0043565">
    <property type="term" value="F:sequence-specific DNA binding"/>
    <property type="evidence" value="ECO:0007669"/>
    <property type="project" value="InterPro"/>
</dbReference>
<keyword evidence="1" id="KW-0805">Transcription regulation</keyword>
<keyword evidence="2" id="KW-0238">DNA-binding</keyword>
<evidence type="ECO:0000313" key="5">
    <source>
        <dbReference type="EMBL" id="UUX49945.1"/>
    </source>
</evidence>
<protein>
    <submittedName>
        <fullName evidence="5">AraC family transcriptional regulator</fullName>
    </submittedName>
</protein>
<evidence type="ECO:0000256" key="1">
    <source>
        <dbReference type="ARBA" id="ARBA00023015"/>
    </source>
</evidence>
<dbReference type="SMART" id="SM00342">
    <property type="entry name" value="HTH_ARAC"/>
    <property type="match status" value="1"/>
</dbReference>
<organism evidence="5 6">
    <name type="scientific">Nisaea acidiphila</name>
    <dbReference type="NCBI Taxonomy" id="1862145"/>
    <lineage>
        <taxon>Bacteria</taxon>
        <taxon>Pseudomonadati</taxon>
        <taxon>Pseudomonadota</taxon>
        <taxon>Alphaproteobacteria</taxon>
        <taxon>Rhodospirillales</taxon>
        <taxon>Thalassobaculaceae</taxon>
        <taxon>Nisaea</taxon>
    </lineage>
</organism>
<dbReference type="SUPFAM" id="SSF46689">
    <property type="entry name" value="Homeodomain-like"/>
    <property type="match status" value="1"/>
</dbReference>
<sequence length="312" mass="34366">MELTPAVYRFDKDHRLFSRADGSAVDGWKAAFRSEEVGDGCRVGAIDCFIPADETHIVEGPSTFSVSLFLQGAGQFELEDGQAFEFGPGSMFLFHTVGETRGRDSMYGNNRLRGAEFRFSLPVLSRAGIASVNGVEGAQRVGSGSVALFMHRPLTGSLRLIAEQTVDCPLEGLARRLYLKSKSLEVLAHVVAMYEASKGAPANVTARDRRRVEEAAKILRERCDEPWTISRLSQECAINERKLKEGFRLVLGETVLSVLERARVERAQGLMRDEALNVAETALAVGYSNPSHFAKVFRRLTGTAPGLWRRAV</sequence>
<evidence type="ECO:0000259" key="4">
    <source>
        <dbReference type="PROSITE" id="PS01124"/>
    </source>
</evidence>
<dbReference type="Gene3D" id="1.10.10.60">
    <property type="entry name" value="Homeodomain-like"/>
    <property type="match status" value="1"/>
</dbReference>
<proteinExistence type="predicted"/>
<accession>A0A9J7ATX8</accession>
<dbReference type="InterPro" id="IPR020449">
    <property type="entry name" value="Tscrpt_reg_AraC-type_HTH"/>
</dbReference>